<name>A0A2H0BLT6_9BACT</name>
<proteinExistence type="predicted"/>
<evidence type="ECO:0000313" key="1">
    <source>
        <dbReference type="EMBL" id="PIP57958.1"/>
    </source>
</evidence>
<organism evidence="1 2">
    <name type="scientific">Candidatus Woesebacteria bacterium CG22_combo_CG10-13_8_21_14_all_39_10</name>
    <dbReference type="NCBI Taxonomy" id="1975059"/>
    <lineage>
        <taxon>Bacteria</taxon>
        <taxon>Candidatus Woeseibacteriota</taxon>
    </lineage>
</organism>
<protein>
    <submittedName>
        <fullName evidence="1">Uncharacterized protein</fullName>
    </submittedName>
</protein>
<accession>A0A2H0BLT6</accession>
<dbReference type="Proteomes" id="UP000229847">
    <property type="component" value="Unassembled WGS sequence"/>
</dbReference>
<comment type="caution">
    <text evidence="1">The sequence shown here is derived from an EMBL/GenBank/DDBJ whole genome shotgun (WGS) entry which is preliminary data.</text>
</comment>
<dbReference type="AlphaFoldDB" id="A0A2H0BLT6"/>
<reference evidence="1 2" key="1">
    <citation type="submission" date="2017-09" db="EMBL/GenBank/DDBJ databases">
        <title>Depth-based differentiation of microbial function through sediment-hosted aquifers and enrichment of novel symbionts in the deep terrestrial subsurface.</title>
        <authorList>
            <person name="Probst A.J."/>
            <person name="Ladd B."/>
            <person name="Jarett J.K."/>
            <person name="Geller-Mcgrath D.E."/>
            <person name="Sieber C.M."/>
            <person name="Emerson J.B."/>
            <person name="Anantharaman K."/>
            <person name="Thomas B.C."/>
            <person name="Malmstrom R."/>
            <person name="Stieglmeier M."/>
            <person name="Klingl A."/>
            <person name="Woyke T."/>
            <person name="Ryan C.M."/>
            <person name="Banfield J.F."/>
        </authorList>
    </citation>
    <scope>NUCLEOTIDE SEQUENCE [LARGE SCALE GENOMIC DNA]</scope>
    <source>
        <strain evidence="1">CG22_combo_CG10-13_8_21_14_all_39_10</strain>
    </source>
</reference>
<sequence>MESKYLNKHNKKVREQIERFVEGRKRLHGEDYFIMEYMIDDIKNTFNTMIIVRDKFKKEQPDVNLEELLKRKFPVWTDSVGRTMHDYIFYERMTNDNLKIFYDGLYTIQRILFLGDKYGSRGYWGGNTDSYIMINFRGGLAVYDKELVHAYLDQIPGPFDSGYPFYVSLATSIYLVLKSKLREASNYLKERLEMKRLTQYERSILLCVKAIADRDELSFISEINNTLKLYPRQHFYSNLADYLSLEALGLYNLTTKVWGETPTEPESEYWDHDFFTYINDSDHKPDFLIDFSKLSPLFAKWIEKLPLELTITDLIKDIENSKSKW</sequence>
<dbReference type="EMBL" id="PCSW01000008">
    <property type="protein sequence ID" value="PIP57958.1"/>
    <property type="molecule type" value="Genomic_DNA"/>
</dbReference>
<evidence type="ECO:0000313" key="2">
    <source>
        <dbReference type="Proteomes" id="UP000229847"/>
    </source>
</evidence>
<gene>
    <name evidence="1" type="ORF">COX03_00240</name>
</gene>